<feature type="compositionally biased region" description="Acidic residues" evidence="1">
    <location>
        <begin position="141"/>
        <end position="153"/>
    </location>
</feature>
<evidence type="ECO:0000256" key="1">
    <source>
        <dbReference type="SAM" id="MobiDB-lite"/>
    </source>
</evidence>
<sequence>MKIPFLSKQPKHFFKPEEEDQLIAAIREAEAKSSGEIRVHVEPKFKGEDAFARALVCFKELEMQKTKQQNGVLFYLAYEQHKFAIVADQGINAVVPANFWDEIRDNLHTAFQKKQFLEGLKAAILQTGEQLKAHFPHAGDDDQNELPDEISKA</sequence>
<dbReference type="STRING" id="984262.SGRA_4100"/>
<evidence type="ECO:0000313" key="3">
    <source>
        <dbReference type="EMBL" id="AFC26815.1"/>
    </source>
</evidence>
<evidence type="ECO:0000259" key="2">
    <source>
        <dbReference type="Pfam" id="PF04536"/>
    </source>
</evidence>
<reference evidence="3 4" key="1">
    <citation type="journal article" date="2012" name="Stand. Genomic Sci.">
        <title>Complete genome sequencing and analysis of Saprospira grandis str. Lewin, a predatory marine bacterium.</title>
        <authorList>
            <person name="Saw J.H."/>
            <person name="Yuryev A."/>
            <person name="Kanbe M."/>
            <person name="Hou S."/>
            <person name="Young A.G."/>
            <person name="Aizawa S."/>
            <person name="Alam M."/>
        </authorList>
    </citation>
    <scope>NUCLEOTIDE SEQUENCE [LARGE SCALE GENOMIC DNA]</scope>
    <source>
        <strain evidence="3 4">Lewin</strain>
    </source>
</reference>
<dbReference type="KEGG" id="sgn:SGRA_4100"/>
<dbReference type="HOGENOM" id="CLU_086382_1_1_10"/>
<dbReference type="PANTHER" id="PTHR30373:SF8">
    <property type="entry name" value="BLL7265 PROTEIN"/>
    <property type="match status" value="1"/>
</dbReference>
<dbReference type="AlphaFoldDB" id="H6L7E3"/>
<dbReference type="RefSeq" id="WP_002660797.1">
    <property type="nucleotide sequence ID" value="NC_016940.1"/>
</dbReference>
<accession>H6L7E3</accession>
<dbReference type="Proteomes" id="UP000007519">
    <property type="component" value="Chromosome"/>
</dbReference>
<dbReference type="Pfam" id="PF04536">
    <property type="entry name" value="TPM_phosphatase"/>
    <property type="match status" value="1"/>
</dbReference>
<dbReference type="EMBL" id="CP002831">
    <property type="protein sequence ID" value="AFC26815.1"/>
    <property type="molecule type" value="Genomic_DNA"/>
</dbReference>
<protein>
    <recommendedName>
        <fullName evidence="2">TPM domain-containing protein</fullName>
    </recommendedName>
</protein>
<dbReference type="PANTHER" id="PTHR30373">
    <property type="entry name" value="UPF0603 PROTEIN YGCG"/>
    <property type="match status" value="1"/>
</dbReference>
<keyword evidence="4" id="KW-1185">Reference proteome</keyword>
<feature type="region of interest" description="Disordered" evidence="1">
    <location>
        <begin position="134"/>
        <end position="153"/>
    </location>
</feature>
<dbReference type="Gene3D" id="3.10.310.50">
    <property type="match status" value="1"/>
</dbReference>
<name>H6L7E3_SAPGL</name>
<proteinExistence type="predicted"/>
<gene>
    <name evidence="3" type="ordered locus">SGRA_4100</name>
</gene>
<dbReference type="InterPro" id="IPR007621">
    <property type="entry name" value="TPM_dom"/>
</dbReference>
<feature type="domain" description="TPM" evidence="2">
    <location>
        <begin position="10"/>
        <end position="128"/>
    </location>
</feature>
<dbReference type="eggNOG" id="COG3762">
    <property type="taxonomic scope" value="Bacteria"/>
</dbReference>
<dbReference type="OrthoDB" id="9786161at2"/>
<organism evidence="3 4">
    <name type="scientific">Saprospira grandis (strain Lewin)</name>
    <dbReference type="NCBI Taxonomy" id="984262"/>
    <lineage>
        <taxon>Bacteria</taxon>
        <taxon>Pseudomonadati</taxon>
        <taxon>Bacteroidota</taxon>
        <taxon>Saprospiria</taxon>
        <taxon>Saprospirales</taxon>
        <taxon>Saprospiraceae</taxon>
        <taxon>Saprospira</taxon>
    </lineage>
</organism>
<evidence type="ECO:0000313" key="4">
    <source>
        <dbReference type="Proteomes" id="UP000007519"/>
    </source>
</evidence>